<sequence>MARRQNWIQHDSSERFFYRDMGLATSATISIAHRHIYKEQKISTIGNGTSRPRPIFSEHIYYVQNIVHNDGRRPRPQVSNRVRTSHTTMDNVPALFIKSVLCLSSLSTVEPVKELASLPWSQLAADQMARRKNWTLFIYKYGKEYFGFFRNNHEAGHTSFQEFARTDPALNHITDIRFYEWDQYYGDFLKKGKATEIATDQDVESLKRRLFARINYGALDKLTLTVADDIGLHSAIVHHLVDKNAKISFLGLEYQDAGSTELLERLVQNKVISVVDMYGDWPPESTVPLVEALIPQQQLRTFECHVKMSISQSFFESLVADWKKDDTPRTKQIFFRNLETTLPLESGMHLHPNSKEQLFVEADSPNLTTLIFSYNVK</sequence>
<organism evidence="1 2">
    <name type="scientific">Steinernema glaseri</name>
    <dbReference type="NCBI Taxonomy" id="37863"/>
    <lineage>
        <taxon>Eukaryota</taxon>
        <taxon>Metazoa</taxon>
        <taxon>Ecdysozoa</taxon>
        <taxon>Nematoda</taxon>
        <taxon>Chromadorea</taxon>
        <taxon>Rhabditida</taxon>
        <taxon>Tylenchina</taxon>
        <taxon>Panagrolaimomorpha</taxon>
        <taxon>Strongyloidoidea</taxon>
        <taxon>Steinernematidae</taxon>
        <taxon>Steinernema</taxon>
    </lineage>
</organism>
<keyword evidence="1" id="KW-1185">Reference proteome</keyword>
<protein>
    <submittedName>
        <fullName evidence="2">Methyltransf_21 domain-containing protein</fullName>
    </submittedName>
</protein>
<name>A0A1I7ZDH9_9BILA</name>
<dbReference type="AlphaFoldDB" id="A0A1I7ZDH9"/>
<dbReference type="WBParaSite" id="L893_g25088.t1">
    <property type="protein sequence ID" value="L893_g25088.t1"/>
    <property type="gene ID" value="L893_g25088"/>
</dbReference>
<proteinExistence type="predicted"/>
<evidence type="ECO:0000313" key="2">
    <source>
        <dbReference type="WBParaSite" id="L893_g25088.t1"/>
    </source>
</evidence>
<dbReference type="Proteomes" id="UP000095287">
    <property type="component" value="Unplaced"/>
</dbReference>
<evidence type="ECO:0000313" key="1">
    <source>
        <dbReference type="Proteomes" id="UP000095287"/>
    </source>
</evidence>
<accession>A0A1I7ZDH9</accession>
<reference evidence="2" key="1">
    <citation type="submission" date="2016-11" db="UniProtKB">
        <authorList>
            <consortium name="WormBaseParasite"/>
        </authorList>
    </citation>
    <scope>IDENTIFICATION</scope>
</reference>